<dbReference type="InterPro" id="IPR008927">
    <property type="entry name" value="6-PGluconate_DH-like_C_sf"/>
</dbReference>
<dbReference type="InterPro" id="IPR051402">
    <property type="entry name" value="KPR-Related"/>
</dbReference>
<protein>
    <recommendedName>
        <fullName evidence="5">2-dehydropantoate 2-reductase</fullName>
    </recommendedName>
</protein>
<organism evidence="3 4">
    <name type="scientific">Stachybotrys chartarum (strain CBS 109288 / IBT 7711)</name>
    <name type="common">Toxic black mold</name>
    <name type="synonym">Stilbospora chartarum</name>
    <dbReference type="NCBI Taxonomy" id="1280523"/>
    <lineage>
        <taxon>Eukaryota</taxon>
        <taxon>Fungi</taxon>
        <taxon>Dikarya</taxon>
        <taxon>Ascomycota</taxon>
        <taxon>Pezizomycotina</taxon>
        <taxon>Sordariomycetes</taxon>
        <taxon>Hypocreomycetidae</taxon>
        <taxon>Hypocreales</taxon>
        <taxon>Stachybotryaceae</taxon>
        <taxon>Stachybotrys</taxon>
    </lineage>
</organism>
<feature type="domain" description="Ketopantoate reductase C-terminal" evidence="2">
    <location>
        <begin position="204"/>
        <end position="308"/>
    </location>
</feature>
<name>A0A084AVG2_STACB</name>
<dbReference type="PANTHER" id="PTHR21708:SF30">
    <property type="entry name" value="2-DEHYDROPANTOATE 2-REDUCTASE-RELATED"/>
    <property type="match status" value="1"/>
</dbReference>
<dbReference type="InterPro" id="IPR013752">
    <property type="entry name" value="KPA_reductase"/>
</dbReference>
<evidence type="ECO:0000313" key="3">
    <source>
        <dbReference type="EMBL" id="KEY69291.1"/>
    </source>
</evidence>
<gene>
    <name evidence="3" type="ORF">S7711_01742</name>
</gene>
<sequence>MDEGDKARVLLVGSGGIGTIAALNLEAGGRASVSAVLRSSYNVVAESGFTIESIDHGTIQGFRPTHVLQAVPDVASHDVPPFDYIVCATKNLPGISNPSLTELLRPAVTPGHTAIILIQNGLDIELPFMAAFPQTPMLSGVSMCGSAEEKPGNIHHNCPDDLAVGVFENPRLSPDERASATALAHDFVARYGAGGKTSCYLDADVKATRWRKLVYNATMNPVCAITGLDSGAVRLQPGLIDSIVRPAMHEVVAAAAAYDVVLTEDVVDFMIECDPIESRFEPSMLVDARKNRYIECENLLGAPIRAAKFVWSDSRKSPKGEPTNGEE</sequence>
<dbReference type="FunFam" id="1.10.1040.10:FF:000017">
    <property type="entry name" value="2-dehydropantoate 2-reductase"/>
    <property type="match status" value="1"/>
</dbReference>
<dbReference type="PANTHER" id="PTHR21708">
    <property type="entry name" value="PROBABLE 2-DEHYDROPANTOATE 2-REDUCTASE"/>
    <property type="match status" value="1"/>
</dbReference>
<feature type="domain" description="Ketopantoate reductase N-terminal" evidence="1">
    <location>
        <begin position="9"/>
        <end position="168"/>
    </location>
</feature>
<evidence type="ECO:0000313" key="4">
    <source>
        <dbReference type="Proteomes" id="UP000028045"/>
    </source>
</evidence>
<evidence type="ECO:0008006" key="5">
    <source>
        <dbReference type="Google" id="ProtNLM"/>
    </source>
</evidence>
<evidence type="ECO:0000259" key="1">
    <source>
        <dbReference type="Pfam" id="PF02558"/>
    </source>
</evidence>
<dbReference type="Gene3D" id="1.10.1040.10">
    <property type="entry name" value="N-(1-d-carboxylethyl)-l-norvaline Dehydrogenase, domain 2"/>
    <property type="match status" value="1"/>
</dbReference>
<dbReference type="Pfam" id="PF02558">
    <property type="entry name" value="ApbA"/>
    <property type="match status" value="1"/>
</dbReference>
<dbReference type="InterPro" id="IPR013332">
    <property type="entry name" value="KPR_N"/>
</dbReference>
<dbReference type="EMBL" id="KL648534">
    <property type="protein sequence ID" value="KEY69291.1"/>
    <property type="molecule type" value="Genomic_DNA"/>
</dbReference>
<dbReference type="Proteomes" id="UP000028045">
    <property type="component" value="Unassembled WGS sequence"/>
</dbReference>
<keyword evidence="4" id="KW-1185">Reference proteome</keyword>
<dbReference type="HOGENOM" id="CLU_031468_2_1_1"/>
<dbReference type="AlphaFoldDB" id="A0A084AVG2"/>
<proteinExistence type="predicted"/>
<dbReference type="GO" id="GO:0005737">
    <property type="term" value="C:cytoplasm"/>
    <property type="evidence" value="ECO:0007669"/>
    <property type="project" value="TreeGrafter"/>
</dbReference>
<dbReference type="SUPFAM" id="SSF48179">
    <property type="entry name" value="6-phosphogluconate dehydrogenase C-terminal domain-like"/>
    <property type="match status" value="1"/>
</dbReference>
<dbReference type="InterPro" id="IPR013328">
    <property type="entry name" value="6PGD_dom2"/>
</dbReference>
<dbReference type="OrthoDB" id="3609at2759"/>
<accession>A0A084AVG2</accession>
<evidence type="ECO:0000259" key="2">
    <source>
        <dbReference type="Pfam" id="PF08546"/>
    </source>
</evidence>
<reference evidence="3 4" key="1">
    <citation type="journal article" date="2014" name="BMC Genomics">
        <title>Comparative genome sequencing reveals chemotype-specific gene clusters in the toxigenic black mold Stachybotrys.</title>
        <authorList>
            <person name="Semeiks J."/>
            <person name="Borek D."/>
            <person name="Otwinowski Z."/>
            <person name="Grishin N.V."/>
        </authorList>
    </citation>
    <scope>NUCLEOTIDE SEQUENCE [LARGE SCALE GENOMIC DNA]</scope>
    <source>
        <strain evidence="4">CBS 109288 / IBT 7711</strain>
    </source>
</reference>
<dbReference type="Pfam" id="PF08546">
    <property type="entry name" value="ApbA_C"/>
    <property type="match status" value="1"/>
</dbReference>
<dbReference type="Gene3D" id="3.40.50.720">
    <property type="entry name" value="NAD(P)-binding Rossmann-like Domain"/>
    <property type="match status" value="1"/>
</dbReference>